<evidence type="ECO:0000313" key="2">
    <source>
        <dbReference type="Proteomes" id="UP001054252"/>
    </source>
</evidence>
<proteinExistence type="predicted"/>
<gene>
    <name evidence="1" type="ORF">SLEP1_g25719</name>
</gene>
<dbReference type="AlphaFoldDB" id="A0AAV5JUD1"/>
<name>A0AAV5JUD1_9ROSI</name>
<organism evidence="1 2">
    <name type="scientific">Rubroshorea leprosula</name>
    <dbReference type="NCBI Taxonomy" id="152421"/>
    <lineage>
        <taxon>Eukaryota</taxon>
        <taxon>Viridiplantae</taxon>
        <taxon>Streptophyta</taxon>
        <taxon>Embryophyta</taxon>
        <taxon>Tracheophyta</taxon>
        <taxon>Spermatophyta</taxon>
        <taxon>Magnoliopsida</taxon>
        <taxon>eudicotyledons</taxon>
        <taxon>Gunneridae</taxon>
        <taxon>Pentapetalae</taxon>
        <taxon>rosids</taxon>
        <taxon>malvids</taxon>
        <taxon>Malvales</taxon>
        <taxon>Dipterocarpaceae</taxon>
        <taxon>Rubroshorea</taxon>
    </lineage>
</organism>
<comment type="caution">
    <text evidence="1">The sequence shown here is derived from an EMBL/GenBank/DDBJ whole genome shotgun (WGS) entry which is preliminary data.</text>
</comment>
<evidence type="ECO:0000313" key="1">
    <source>
        <dbReference type="EMBL" id="GKV14917.1"/>
    </source>
</evidence>
<protein>
    <submittedName>
        <fullName evidence="1">Uncharacterized protein</fullName>
    </submittedName>
</protein>
<keyword evidence="2" id="KW-1185">Reference proteome</keyword>
<accession>A0AAV5JUD1</accession>
<dbReference type="EMBL" id="BPVZ01000042">
    <property type="protein sequence ID" value="GKV14917.1"/>
    <property type="molecule type" value="Genomic_DNA"/>
</dbReference>
<dbReference type="Proteomes" id="UP001054252">
    <property type="component" value="Unassembled WGS sequence"/>
</dbReference>
<sequence>MEKIIAASCNQVFLLLLLASLMVTAEILDTTFLHAYAELFKLAVLIYETRNLF</sequence>
<reference evidence="1 2" key="1">
    <citation type="journal article" date="2021" name="Commun. Biol.">
        <title>The genome of Shorea leprosula (Dipterocarpaceae) highlights the ecological relevance of drought in aseasonal tropical rainforests.</title>
        <authorList>
            <person name="Ng K.K.S."/>
            <person name="Kobayashi M.J."/>
            <person name="Fawcett J.A."/>
            <person name="Hatakeyama M."/>
            <person name="Paape T."/>
            <person name="Ng C.H."/>
            <person name="Ang C.C."/>
            <person name="Tnah L.H."/>
            <person name="Lee C.T."/>
            <person name="Nishiyama T."/>
            <person name="Sese J."/>
            <person name="O'Brien M.J."/>
            <person name="Copetti D."/>
            <person name="Mohd Noor M.I."/>
            <person name="Ong R.C."/>
            <person name="Putra M."/>
            <person name="Sireger I.Z."/>
            <person name="Indrioko S."/>
            <person name="Kosugi Y."/>
            <person name="Izuno A."/>
            <person name="Isagi Y."/>
            <person name="Lee S.L."/>
            <person name="Shimizu K.K."/>
        </authorList>
    </citation>
    <scope>NUCLEOTIDE SEQUENCE [LARGE SCALE GENOMIC DNA]</scope>
    <source>
        <strain evidence="1">214</strain>
    </source>
</reference>